<dbReference type="InterPro" id="IPR011010">
    <property type="entry name" value="DNA_brk_join_enz"/>
</dbReference>
<dbReference type="InterPro" id="IPR013762">
    <property type="entry name" value="Integrase-like_cat_sf"/>
</dbReference>
<evidence type="ECO:0000313" key="4">
    <source>
        <dbReference type="Proteomes" id="UP001500393"/>
    </source>
</evidence>
<dbReference type="SUPFAM" id="SSF56349">
    <property type="entry name" value="DNA breaking-rejoining enzymes"/>
    <property type="match status" value="1"/>
</dbReference>
<protein>
    <recommendedName>
        <fullName evidence="2">Tyr recombinase domain-containing protein</fullName>
    </recommendedName>
</protein>
<sequence>MTVENPAEKANAPRLDLEEEHEIDPYSVVEIKALMDEASKHRNSARWAIALALGLRQGEALGLKWADVDLKAGVLKVWRSRNRPKYKHGCTKKPCGRKPGFCPERQLARPETAPTKSRAGRRTIGLPEELTAILREHRRQQAAEKKLARQLWTDGYWMFAGLPASRSARTWTTGSGKGC</sequence>
<dbReference type="RefSeq" id="WP_344221768.1">
    <property type="nucleotide sequence ID" value="NZ_BAAAOS010000062.1"/>
</dbReference>
<evidence type="ECO:0000259" key="2">
    <source>
        <dbReference type="PROSITE" id="PS51898"/>
    </source>
</evidence>
<dbReference type="EMBL" id="BAAAOS010000062">
    <property type="protein sequence ID" value="GAA1611997.1"/>
    <property type="molecule type" value="Genomic_DNA"/>
</dbReference>
<evidence type="ECO:0000313" key="3">
    <source>
        <dbReference type="EMBL" id="GAA1611997.1"/>
    </source>
</evidence>
<feature type="domain" description="Tyr recombinase" evidence="2">
    <location>
        <begin position="21"/>
        <end position="179"/>
    </location>
</feature>
<dbReference type="PROSITE" id="PS51898">
    <property type="entry name" value="TYR_RECOMBINASE"/>
    <property type="match status" value="1"/>
</dbReference>
<gene>
    <name evidence="3" type="ORF">GCM10009789_77910</name>
</gene>
<dbReference type="InterPro" id="IPR002104">
    <property type="entry name" value="Integrase_catalytic"/>
</dbReference>
<dbReference type="Proteomes" id="UP001500393">
    <property type="component" value="Unassembled WGS sequence"/>
</dbReference>
<comment type="caution">
    <text evidence="3">The sequence shown here is derived from an EMBL/GenBank/DDBJ whole genome shotgun (WGS) entry which is preliminary data.</text>
</comment>
<accession>A0ABP4QLL6</accession>
<organism evidence="3 4">
    <name type="scientific">Kribbella sancticallisti</name>
    <dbReference type="NCBI Taxonomy" id="460087"/>
    <lineage>
        <taxon>Bacteria</taxon>
        <taxon>Bacillati</taxon>
        <taxon>Actinomycetota</taxon>
        <taxon>Actinomycetes</taxon>
        <taxon>Propionibacteriales</taxon>
        <taxon>Kribbellaceae</taxon>
        <taxon>Kribbella</taxon>
    </lineage>
</organism>
<dbReference type="Gene3D" id="1.10.443.10">
    <property type="entry name" value="Intergrase catalytic core"/>
    <property type="match status" value="1"/>
</dbReference>
<keyword evidence="4" id="KW-1185">Reference proteome</keyword>
<dbReference type="Pfam" id="PF00589">
    <property type="entry name" value="Phage_integrase"/>
    <property type="match status" value="1"/>
</dbReference>
<proteinExistence type="predicted"/>
<name>A0ABP4QLL6_9ACTN</name>
<keyword evidence="1" id="KW-0233">DNA recombination</keyword>
<reference evidence="4" key="1">
    <citation type="journal article" date="2019" name="Int. J. Syst. Evol. Microbiol.">
        <title>The Global Catalogue of Microorganisms (GCM) 10K type strain sequencing project: providing services to taxonomists for standard genome sequencing and annotation.</title>
        <authorList>
            <consortium name="The Broad Institute Genomics Platform"/>
            <consortium name="The Broad Institute Genome Sequencing Center for Infectious Disease"/>
            <person name="Wu L."/>
            <person name="Ma J."/>
        </authorList>
    </citation>
    <scope>NUCLEOTIDE SEQUENCE [LARGE SCALE GENOMIC DNA]</scope>
    <source>
        <strain evidence="4">JCM 14969</strain>
    </source>
</reference>
<evidence type="ECO:0000256" key="1">
    <source>
        <dbReference type="ARBA" id="ARBA00023172"/>
    </source>
</evidence>